<dbReference type="AlphaFoldDB" id="J9CP14"/>
<name>J9CP14_9ZZZZ</name>
<gene>
    <name evidence="1" type="ORF">EVA_10027</name>
</gene>
<protein>
    <recommendedName>
        <fullName evidence="2">Inner membrane protein</fullName>
    </recommendedName>
</protein>
<sequence>MQSTLTELEKQQITRLVRYWVVPAIGCTEPICVALAVSRATEVLGTLPDRIEARLSANILKNAMGRWHSGYGNGRLAHC</sequence>
<proteinExistence type="predicted"/>
<evidence type="ECO:0000313" key="1">
    <source>
        <dbReference type="EMBL" id="EJX01866.1"/>
    </source>
</evidence>
<reference evidence="1" key="1">
    <citation type="journal article" date="2012" name="PLoS ONE">
        <title>Gene sets for utilization of primary and secondary nutrition supplies in the distal gut of endangered iberian lynx.</title>
        <authorList>
            <person name="Alcaide M."/>
            <person name="Messina E."/>
            <person name="Richter M."/>
            <person name="Bargiela R."/>
            <person name="Peplies J."/>
            <person name="Huws S.A."/>
            <person name="Newbold C.J."/>
            <person name="Golyshin P.N."/>
            <person name="Simon M.A."/>
            <person name="Lopez G."/>
            <person name="Yakimov M.M."/>
            <person name="Ferrer M."/>
        </authorList>
    </citation>
    <scope>NUCLEOTIDE SEQUENCE</scope>
</reference>
<accession>J9CP14</accession>
<comment type="caution">
    <text evidence="1">The sequence shown here is derived from an EMBL/GenBank/DDBJ whole genome shotgun (WGS) entry which is preliminary data.</text>
</comment>
<feature type="non-terminal residue" evidence="1">
    <location>
        <position position="79"/>
    </location>
</feature>
<dbReference type="InterPro" id="IPR021144">
    <property type="entry name" value="UPF0597"/>
</dbReference>
<dbReference type="PANTHER" id="PTHR30501:SF2">
    <property type="entry name" value="UPF0597 PROTEIN YHAM"/>
    <property type="match status" value="1"/>
</dbReference>
<dbReference type="GO" id="GO:0019450">
    <property type="term" value="P:L-cysteine catabolic process to pyruvate"/>
    <property type="evidence" value="ECO:0007669"/>
    <property type="project" value="TreeGrafter"/>
</dbReference>
<dbReference type="PANTHER" id="PTHR30501">
    <property type="entry name" value="UPF0597 PROTEIN YHAM"/>
    <property type="match status" value="1"/>
</dbReference>
<evidence type="ECO:0008006" key="2">
    <source>
        <dbReference type="Google" id="ProtNLM"/>
    </source>
</evidence>
<dbReference type="GO" id="GO:0080146">
    <property type="term" value="F:L-cysteine desulfhydrase activity"/>
    <property type="evidence" value="ECO:0007669"/>
    <property type="project" value="TreeGrafter"/>
</dbReference>
<organism evidence="1">
    <name type="scientific">gut metagenome</name>
    <dbReference type="NCBI Taxonomy" id="749906"/>
    <lineage>
        <taxon>unclassified sequences</taxon>
        <taxon>metagenomes</taxon>
        <taxon>organismal metagenomes</taxon>
    </lineage>
</organism>
<dbReference type="EMBL" id="AMCI01002780">
    <property type="protein sequence ID" value="EJX01866.1"/>
    <property type="molecule type" value="Genomic_DNA"/>
</dbReference>